<feature type="transmembrane region" description="Helical" evidence="1">
    <location>
        <begin position="122"/>
        <end position="137"/>
    </location>
</feature>
<dbReference type="STRING" id="313628.LNTAR_23914"/>
<feature type="transmembrane region" description="Helical" evidence="1">
    <location>
        <begin position="42"/>
        <end position="64"/>
    </location>
</feature>
<evidence type="ECO:0000313" key="3">
    <source>
        <dbReference type="Proteomes" id="UP000004947"/>
    </source>
</evidence>
<sequence length="138" mass="15416">MSKEIMYLRFLQISVSLMTPLLIYGIMQAAKGNLKLHKRINGAIFVVVMIAVVGLVVSTFGFGFDYSSISTEEALINIGPAEMKTRLTIHRSFSNLLFVSLLITTFSGAVKKYGLHRKMGKITLFFWLGTLISALLFF</sequence>
<keyword evidence="1" id="KW-0812">Transmembrane</keyword>
<protein>
    <recommendedName>
        <fullName evidence="4">DUF420 domain-containing protein</fullName>
    </recommendedName>
</protein>
<evidence type="ECO:0000256" key="1">
    <source>
        <dbReference type="SAM" id="Phobius"/>
    </source>
</evidence>
<accession>A6DPX1</accession>
<organism evidence="2 3">
    <name type="scientific">Lentisphaera araneosa HTCC2155</name>
    <dbReference type="NCBI Taxonomy" id="313628"/>
    <lineage>
        <taxon>Bacteria</taxon>
        <taxon>Pseudomonadati</taxon>
        <taxon>Lentisphaerota</taxon>
        <taxon>Lentisphaeria</taxon>
        <taxon>Lentisphaerales</taxon>
        <taxon>Lentisphaeraceae</taxon>
        <taxon>Lentisphaera</taxon>
    </lineage>
</organism>
<keyword evidence="1" id="KW-1133">Transmembrane helix</keyword>
<evidence type="ECO:0000313" key="2">
    <source>
        <dbReference type="EMBL" id="EDM26212.1"/>
    </source>
</evidence>
<dbReference type="RefSeq" id="WP_007279902.1">
    <property type="nucleotide sequence ID" value="NZ_ABCK01000018.1"/>
</dbReference>
<proteinExistence type="predicted"/>
<comment type="caution">
    <text evidence="2">The sequence shown here is derived from an EMBL/GenBank/DDBJ whole genome shotgun (WGS) entry which is preliminary data.</text>
</comment>
<keyword evidence="3" id="KW-1185">Reference proteome</keyword>
<feature type="transmembrane region" description="Helical" evidence="1">
    <location>
        <begin position="92"/>
        <end position="110"/>
    </location>
</feature>
<dbReference type="AlphaFoldDB" id="A6DPX1"/>
<dbReference type="Pfam" id="PF04238">
    <property type="entry name" value="DUF420"/>
    <property type="match status" value="1"/>
</dbReference>
<dbReference type="Proteomes" id="UP000004947">
    <property type="component" value="Unassembled WGS sequence"/>
</dbReference>
<name>A6DPX1_9BACT</name>
<dbReference type="InterPro" id="IPR007352">
    <property type="entry name" value="DUF420"/>
</dbReference>
<evidence type="ECO:0008006" key="4">
    <source>
        <dbReference type="Google" id="ProtNLM"/>
    </source>
</evidence>
<gene>
    <name evidence="2" type="ORF">LNTAR_23914</name>
</gene>
<keyword evidence="1" id="KW-0472">Membrane</keyword>
<feature type="transmembrane region" description="Helical" evidence="1">
    <location>
        <begin position="6"/>
        <end position="30"/>
    </location>
</feature>
<dbReference type="EMBL" id="ABCK01000018">
    <property type="protein sequence ID" value="EDM26212.1"/>
    <property type="molecule type" value="Genomic_DNA"/>
</dbReference>
<reference evidence="2 3" key="1">
    <citation type="journal article" date="2010" name="J. Bacteriol.">
        <title>Genome sequence of Lentisphaera araneosa HTCC2155T, the type species of the order Lentisphaerales in the phylum Lentisphaerae.</title>
        <authorList>
            <person name="Thrash J.C."/>
            <person name="Cho J.C."/>
            <person name="Vergin K.L."/>
            <person name="Morris R.M."/>
            <person name="Giovannoni S.J."/>
        </authorList>
    </citation>
    <scope>NUCLEOTIDE SEQUENCE [LARGE SCALE GENOMIC DNA]</scope>
    <source>
        <strain evidence="2 3">HTCC2155</strain>
    </source>
</reference>